<dbReference type="Gene3D" id="1.10.287.130">
    <property type="match status" value="1"/>
</dbReference>
<feature type="domain" description="Histidine kinase" evidence="13">
    <location>
        <begin position="210"/>
        <end position="426"/>
    </location>
</feature>
<reference evidence="17 18" key="2">
    <citation type="submission" date="2008-10" db="EMBL/GenBank/DDBJ databases">
        <title>Draft genome sequence of Clostridium hiranonis (DSM 13275).</title>
        <authorList>
            <person name="Sudarsanam P."/>
            <person name="Ley R."/>
            <person name="Guruge J."/>
            <person name="Turnbaugh P.J."/>
            <person name="Mahowald M."/>
            <person name="Liep D."/>
            <person name="Gordon J."/>
        </authorList>
    </citation>
    <scope>NUCLEOTIDE SEQUENCE [LARGE SCALE GENOMIC DNA]</scope>
    <source>
        <strain evidence="17 18">DSM 13275</strain>
    </source>
</reference>
<evidence type="ECO:0000256" key="4">
    <source>
        <dbReference type="ARBA" id="ARBA00022475"/>
    </source>
</evidence>
<keyword evidence="7" id="KW-0547">Nucleotide-binding</keyword>
<dbReference type="EMBL" id="ABWP01000045">
    <property type="protein sequence ID" value="EEA85334.1"/>
    <property type="molecule type" value="Genomic_DNA"/>
</dbReference>
<dbReference type="Pfam" id="PF00989">
    <property type="entry name" value="PAS"/>
    <property type="match status" value="1"/>
</dbReference>
<dbReference type="Gene3D" id="3.30.450.20">
    <property type="entry name" value="PAS domain"/>
    <property type="match status" value="1"/>
</dbReference>
<keyword evidence="8" id="KW-0418">Kinase</keyword>
<evidence type="ECO:0000256" key="8">
    <source>
        <dbReference type="ARBA" id="ARBA00022777"/>
    </source>
</evidence>
<dbReference type="SUPFAM" id="SSF47384">
    <property type="entry name" value="Homodimeric domain of signal transducing histidine kinase"/>
    <property type="match status" value="1"/>
</dbReference>
<dbReference type="PROSITE" id="PS50885">
    <property type="entry name" value="HAMP"/>
    <property type="match status" value="1"/>
</dbReference>
<dbReference type="GO" id="GO:0004721">
    <property type="term" value="F:phosphoprotein phosphatase activity"/>
    <property type="evidence" value="ECO:0007669"/>
    <property type="project" value="TreeGrafter"/>
</dbReference>
<dbReference type="PANTHER" id="PTHR45453:SF1">
    <property type="entry name" value="PHOSPHATE REGULON SENSOR PROTEIN PHOR"/>
    <property type="match status" value="1"/>
</dbReference>
<dbReference type="GO" id="GO:0000155">
    <property type="term" value="F:phosphorelay sensor kinase activity"/>
    <property type="evidence" value="ECO:0007669"/>
    <property type="project" value="InterPro"/>
</dbReference>
<evidence type="ECO:0000256" key="12">
    <source>
        <dbReference type="SAM" id="Phobius"/>
    </source>
</evidence>
<dbReference type="CDD" id="cd00130">
    <property type="entry name" value="PAS"/>
    <property type="match status" value="1"/>
</dbReference>
<feature type="domain" description="PAS" evidence="14">
    <location>
        <begin position="85"/>
        <end position="121"/>
    </location>
</feature>
<evidence type="ECO:0000259" key="15">
    <source>
        <dbReference type="PROSITE" id="PS50113"/>
    </source>
</evidence>
<dbReference type="HOGENOM" id="CLU_000445_89_2_9"/>
<sequence>MWMDTMSLEVIITLISVVIAIVSARYAINVRKYLREIIDVSKRVSNNEHHARMDLGGNGELGEFAKNYNEMIKNLYNTFDELEYKNLQLRSILKSISNGILAIDIEGNILLINDEAKKMINCPKEVMVEGRNISFAIRNELILKQIMMFMGSKENEKTVINLDDGRFFRIKLDPVYLQNNKSIVIGSIVNIEDISERVRAENMRKDFVANVSHELKTPLTSISGFAETLKLNENIDKETRNRFLTIIDGEANRLRRLIEDILTLSFIENDKKEEKEAINLYSVYRRVEDMLMISAKTKNIALACEADESISLQANADYVKQIILNLVDNAIKYTPENGAVNVKIFTEKENAVIKVSDTGMGIPKEDQSRIFERFYRVDKARSREIGGTGLGLAITKHIVMNLGGTISVESELEKGSTFTVKIPIKRD</sequence>
<dbReference type="CDD" id="cd00082">
    <property type="entry name" value="HisKA"/>
    <property type="match status" value="1"/>
</dbReference>
<evidence type="ECO:0000256" key="6">
    <source>
        <dbReference type="ARBA" id="ARBA00022679"/>
    </source>
</evidence>
<dbReference type="SUPFAM" id="SSF158472">
    <property type="entry name" value="HAMP domain-like"/>
    <property type="match status" value="1"/>
</dbReference>
<accession>B6FYV3</accession>
<dbReference type="FunFam" id="3.30.565.10:FF:000023">
    <property type="entry name" value="PAS domain-containing sensor histidine kinase"/>
    <property type="match status" value="1"/>
</dbReference>
<name>B6FYV3_PEPHT</name>
<evidence type="ECO:0000313" key="17">
    <source>
        <dbReference type="EMBL" id="EEA85334.1"/>
    </source>
</evidence>
<feature type="transmembrane region" description="Helical" evidence="12">
    <location>
        <begin position="6"/>
        <end position="28"/>
    </location>
</feature>
<keyword evidence="10" id="KW-0902">Two-component regulatory system</keyword>
<keyword evidence="11 12" id="KW-0472">Membrane</keyword>
<dbReference type="CDD" id="cd16922">
    <property type="entry name" value="HATPase_EvgS-ArcB-TorS-like"/>
    <property type="match status" value="1"/>
</dbReference>
<dbReference type="GO" id="GO:0006355">
    <property type="term" value="P:regulation of DNA-templated transcription"/>
    <property type="evidence" value="ECO:0007669"/>
    <property type="project" value="InterPro"/>
</dbReference>
<dbReference type="FunFam" id="1.10.287.130:FF:000008">
    <property type="entry name" value="Two-component sensor histidine kinase"/>
    <property type="match status" value="1"/>
</dbReference>
<dbReference type="CDD" id="cd06225">
    <property type="entry name" value="HAMP"/>
    <property type="match status" value="1"/>
</dbReference>
<dbReference type="Gene3D" id="3.30.565.10">
    <property type="entry name" value="Histidine kinase-like ATPase, C-terminal domain"/>
    <property type="match status" value="1"/>
</dbReference>
<dbReference type="PROSITE" id="PS50112">
    <property type="entry name" value="PAS"/>
    <property type="match status" value="1"/>
</dbReference>
<dbReference type="GO" id="GO:0005886">
    <property type="term" value="C:plasma membrane"/>
    <property type="evidence" value="ECO:0007669"/>
    <property type="project" value="UniProtKB-SubCell"/>
</dbReference>
<dbReference type="AlphaFoldDB" id="B6FYV3"/>
<dbReference type="SMART" id="SM00387">
    <property type="entry name" value="HATPase_c"/>
    <property type="match status" value="1"/>
</dbReference>
<keyword evidence="12" id="KW-1133">Transmembrane helix</keyword>
<dbReference type="STRING" id="500633.CLOHIR_01057"/>
<dbReference type="InterPro" id="IPR003661">
    <property type="entry name" value="HisK_dim/P_dom"/>
</dbReference>
<organism evidence="17 18">
    <name type="scientific">Peptacetobacter hiranonis (strain DSM 13275 / JCM 10541 / KCTC 15199 / TO-931)</name>
    <name type="common">Clostridium hiranonis</name>
    <dbReference type="NCBI Taxonomy" id="500633"/>
    <lineage>
        <taxon>Bacteria</taxon>
        <taxon>Bacillati</taxon>
        <taxon>Bacillota</taxon>
        <taxon>Clostridia</taxon>
        <taxon>Peptostreptococcales</taxon>
        <taxon>Peptostreptococcaceae</taxon>
        <taxon>Peptacetobacter</taxon>
    </lineage>
</organism>
<dbReference type="InterPro" id="IPR000014">
    <property type="entry name" value="PAS"/>
</dbReference>
<gene>
    <name evidence="17" type="ORF">CLOHIR_01057</name>
</gene>
<dbReference type="SMART" id="SM00388">
    <property type="entry name" value="HisKA"/>
    <property type="match status" value="1"/>
</dbReference>
<dbReference type="InterPro" id="IPR004358">
    <property type="entry name" value="Sig_transdc_His_kin-like_C"/>
</dbReference>
<evidence type="ECO:0000256" key="7">
    <source>
        <dbReference type="ARBA" id="ARBA00022741"/>
    </source>
</evidence>
<proteinExistence type="predicted"/>
<reference evidence="17 18" key="1">
    <citation type="submission" date="2008-09" db="EMBL/GenBank/DDBJ databases">
        <authorList>
            <person name="Fulton L."/>
            <person name="Clifton S."/>
            <person name="Fulton B."/>
            <person name="Xu J."/>
            <person name="Minx P."/>
            <person name="Pepin K.H."/>
            <person name="Johnson M."/>
            <person name="Thiruvilangam P."/>
            <person name="Bhonagiri V."/>
            <person name="Nash W.E."/>
            <person name="Mardis E.R."/>
            <person name="Wilson R.K."/>
        </authorList>
    </citation>
    <scope>NUCLEOTIDE SEQUENCE [LARGE SCALE GENOMIC DNA]</scope>
    <source>
        <strain evidence="17 18">DSM 13275</strain>
    </source>
</reference>
<evidence type="ECO:0000256" key="5">
    <source>
        <dbReference type="ARBA" id="ARBA00022553"/>
    </source>
</evidence>
<comment type="caution">
    <text evidence="17">The sequence shown here is derived from an EMBL/GenBank/DDBJ whole genome shotgun (WGS) entry which is preliminary data.</text>
</comment>
<evidence type="ECO:0000256" key="10">
    <source>
        <dbReference type="ARBA" id="ARBA00023012"/>
    </source>
</evidence>
<dbReference type="Pfam" id="PF00512">
    <property type="entry name" value="HisKA"/>
    <property type="match status" value="1"/>
</dbReference>
<feature type="domain" description="HAMP" evidence="16">
    <location>
        <begin position="28"/>
        <end position="80"/>
    </location>
</feature>
<dbReference type="PROSITE" id="PS50109">
    <property type="entry name" value="HIS_KIN"/>
    <property type="match status" value="1"/>
</dbReference>
<keyword evidence="9" id="KW-0067">ATP-binding</keyword>
<keyword evidence="6" id="KW-0808">Transferase</keyword>
<keyword evidence="12" id="KW-0812">Transmembrane</keyword>
<feature type="domain" description="PAC" evidence="15">
    <location>
        <begin position="153"/>
        <end position="206"/>
    </location>
</feature>
<dbReference type="InterPro" id="IPR013767">
    <property type="entry name" value="PAS_fold"/>
</dbReference>
<evidence type="ECO:0000259" key="16">
    <source>
        <dbReference type="PROSITE" id="PS50885"/>
    </source>
</evidence>
<evidence type="ECO:0000256" key="11">
    <source>
        <dbReference type="ARBA" id="ARBA00023136"/>
    </source>
</evidence>
<comment type="catalytic activity">
    <reaction evidence="1">
        <text>ATP + protein L-histidine = ADP + protein N-phospho-L-histidine.</text>
        <dbReference type="EC" id="2.7.13.3"/>
    </reaction>
</comment>
<dbReference type="NCBIfam" id="TIGR00229">
    <property type="entry name" value="sensory_box"/>
    <property type="match status" value="1"/>
</dbReference>
<dbReference type="SUPFAM" id="SSF55874">
    <property type="entry name" value="ATPase domain of HSP90 chaperone/DNA topoisomerase II/histidine kinase"/>
    <property type="match status" value="1"/>
</dbReference>
<evidence type="ECO:0000256" key="1">
    <source>
        <dbReference type="ARBA" id="ARBA00000085"/>
    </source>
</evidence>
<dbReference type="SUPFAM" id="SSF55785">
    <property type="entry name" value="PYP-like sensor domain (PAS domain)"/>
    <property type="match status" value="1"/>
</dbReference>
<evidence type="ECO:0000256" key="9">
    <source>
        <dbReference type="ARBA" id="ARBA00022840"/>
    </source>
</evidence>
<dbReference type="InterPro" id="IPR050351">
    <property type="entry name" value="BphY/WalK/GraS-like"/>
</dbReference>
<dbReference type="GO" id="GO:0016036">
    <property type="term" value="P:cellular response to phosphate starvation"/>
    <property type="evidence" value="ECO:0007669"/>
    <property type="project" value="TreeGrafter"/>
</dbReference>
<dbReference type="InterPro" id="IPR000700">
    <property type="entry name" value="PAS-assoc_C"/>
</dbReference>
<dbReference type="eggNOG" id="COG5002">
    <property type="taxonomic scope" value="Bacteria"/>
</dbReference>
<dbReference type="Proteomes" id="UP000003178">
    <property type="component" value="Unassembled WGS sequence"/>
</dbReference>
<dbReference type="InterPro" id="IPR036097">
    <property type="entry name" value="HisK_dim/P_sf"/>
</dbReference>
<dbReference type="InterPro" id="IPR005467">
    <property type="entry name" value="His_kinase_dom"/>
</dbReference>
<dbReference type="Pfam" id="PF02518">
    <property type="entry name" value="HATPase_c"/>
    <property type="match status" value="1"/>
</dbReference>
<evidence type="ECO:0000256" key="3">
    <source>
        <dbReference type="ARBA" id="ARBA00012438"/>
    </source>
</evidence>
<dbReference type="InterPro" id="IPR003660">
    <property type="entry name" value="HAMP_dom"/>
</dbReference>
<dbReference type="SMART" id="SM00091">
    <property type="entry name" value="PAS"/>
    <property type="match status" value="1"/>
</dbReference>
<keyword evidence="5" id="KW-0597">Phosphoprotein</keyword>
<dbReference type="Gene3D" id="6.10.340.10">
    <property type="match status" value="1"/>
</dbReference>
<evidence type="ECO:0000256" key="2">
    <source>
        <dbReference type="ARBA" id="ARBA00004236"/>
    </source>
</evidence>
<dbReference type="EC" id="2.7.13.3" evidence="3"/>
<dbReference type="PANTHER" id="PTHR45453">
    <property type="entry name" value="PHOSPHATE REGULON SENSOR PROTEIN PHOR"/>
    <property type="match status" value="1"/>
</dbReference>
<keyword evidence="18" id="KW-1185">Reference proteome</keyword>
<dbReference type="InterPro" id="IPR036890">
    <property type="entry name" value="HATPase_C_sf"/>
</dbReference>
<dbReference type="GO" id="GO:0005524">
    <property type="term" value="F:ATP binding"/>
    <property type="evidence" value="ECO:0007669"/>
    <property type="project" value="UniProtKB-KW"/>
</dbReference>
<dbReference type="InterPro" id="IPR003594">
    <property type="entry name" value="HATPase_dom"/>
</dbReference>
<evidence type="ECO:0000313" key="18">
    <source>
        <dbReference type="Proteomes" id="UP000003178"/>
    </source>
</evidence>
<dbReference type="PROSITE" id="PS50113">
    <property type="entry name" value="PAC"/>
    <property type="match status" value="1"/>
</dbReference>
<comment type="subcellular location">
    <subcellularLocation>
        <location evidence="2">Cell membrane</location>
    </subcellularLocation>
</comment>
<evidence type="ECO:0000259" key="13">
    <source>
        <dbReference type="PROSITE" id="PS50109"/>
    </source>
</evidence>
<dbReference type="InterPro" id="IPR035965">
    <property type="entry name" value="PAS-like_dom_sf"/>
</dbReference>
<dbReference type="PRINTS" id="PR00344">
    <property type="entry name" value="BCTRLSENSOR"/>
</dbReference>
<protein>
    <recommendedName>
        <fullName evidence="3">histidine kinase</fullName>
        <ecNumber evidence="3">2.7.13.3</ecNumber>
    </recommendedName>
</protein>
<evidence type="ECO:0000259" key="14">
    <source>
        <dbReference type="PROSITE" id="PS50112"/>
    </source>
</evidence>
<keyword evidence="4" id="KW-1003">Cell membrane</keyword>